<dbReference type="EnsemblMetazoa" id="Aqu2.1.26327_001">
    <property type="protein sequence ID" value="Aqu2.1.26327_001"/>
    <property type="gene ID" value="Aqu2.1.26327"/>
</dbReference>
<organism evidence="1">
    <name type="scientific">Amphimedon queenslandica</name>
    <name type="common">Sponge</name>
    <dbReference type="NCBI Taxonomy" id="400682"/>
    <lineage>
        <taxon>Eukaryota</taxon>
        <taxon>Metazoa</taxon>
        <taxon>Porifera</taxon>
        <taxon>Demospongiae</taxon>
        <taxon>Heteroscleromorpha</taxon>
        <taxon>Haplosclerida</taxon>
        <taxon>Niphatidae</taxon>
        <taxon>Amphimedon</taxon>
    </lineage>
</organism>
<reference evidence="1" key="1">
    <citation type="submission" date="2017-05" db="UniProtKB">
        <authorList>
            <consortium name="EnsemblMetazoa"/>
        </authorList>
    </citation>
    <scope>IDENTIFICATION</scope>
</reference>
<sequence>MIIKTHFTKITISTVTHKSTRYIFTCATISTKSSYKNKKGAETETDLIKNELTIFTFIFIRITISSNKPRGTSTLIAITSYVACTINTWIRMT</sequence>
<dbReference type="InParanoid" id="A0A1X7UEX3"/>
<name>A0A1X7UEX3_AMPQE</name>
<dbReference type="AlphaFoldDB" id="A0A1X7UEX3"/>
<protein>
    <submittedName>
        <fullName evidence="1">Uncharacterized protein</fullName>
    </submittedName>
</protein>
<proteinExistence type="predicted"/>
<accession>A0A1X7UEX3</accession>
<evidence type="ECO:0000313" key="1">
    <source>
        <dbReference type="EnsemblMetazoa" id="Aqu2.1.26327_001"/>
    </source>
</evidence>